<feature type="chain" id="PRO_5042674896" evidence="2">
    <location>
        <begin position="18"/>
        <end position="194"/>
    </location>
</feature>
<gene>
    <name evidence="4" type="ORF">QBC37DRAFT_325312</name>
</gene>
<evidence type="ECO:0000313" key="5">
    <source>
        <dbReference type="Proteomes" id="UP001301769"/>
    </source>
</evidence>
<dbReference type="InterPro" id="IPR022271">
    <property type="entry name" value="Lipocalin_ApoD"/>
</dbReference>
<dbReference type="GO" id="GO:0000302">
    <property type="term" value="P:response to reactive oxygen species"/>
    <property type="evidence" value="ECO:0007669"/>
    <property type="project" value="TreeGrafter"/>
</dbReference>
<dbReference type="AlphaFoldDB" id="A0AAN7B2N5"/>
<comment type="similarity">
    <text evidence="1 2">Belongs to the calycin superfamily. Lipocalin family.</text>
</comment>
<reference evidence="4" key="1">
    <citation type="journal article" date="2023" name="Mol. Phylogenet. Evol.">
        <title>Genome-scale phylogeny and comparative genomics of the fungal order Sordariales.</title>
        <authorList>
            <person name="Hensen N."/>
            <person name="Bonometti L."/>
            <person name="Westerberg I."/>
            <person name="Brannstrom I.O."/>
            <person name="Guillou S."/>
            <person name="Cros-Aarteil S."/>
            <person name="Calhoun S."/>
            <person name="Haridas S."/>
            <person name="Kuo A."/>
            <person name="Mondo S."/>
            <person name="Pangilinan J."/>
            <person name="Riley R."/>
            <person name="LaButti K."/>
            <person name="Andreopoulos B."/>
            <person name="Lipzen A."/>
            <person name="Chen C."/>
            <person name="Yan M."/>
            <person name="Daum C."/>
            <person name="Ng V."/>
            <person name="Clum A."/>
            <person name="Steindorff A."/>
            <person name="Ohm R.A."/>
            <person name="Martin F."/>
            <person name="Silar P."/>
            <person name="Natvig D.O."/>
            <person name="Lalanne C."/>
            <person name="Gautier V."/>
            <person name="Ament-Velasquez S.L."/>
            <person name="Kruys A."/>
            <person name="Hutchinson M.I."/>
            <person name="Powell A.J."/>
            <person name="Barry K."/>
            <person name="Miller A.N."/>
            <person name="Grigoriev I.V."/>
            <person name="Debuchy R."/>
            <person name="Gladieux P."/>
            <person name="Hiltunen Thoren M."/>
            <person name="Johannesson H."/>
        </authorList>
    </citation>
    <scope>NUCLEOTIDE SEQUENCE</scope>
    <source>
        <strain evidence="4">PSN293</strain>
    </source>
</reference>
<feature type="domain" description="Lipocalin/cytosolic fatty-acid binding" evidence="3">
    <location>
        <begin position="45"/>
        <end position="187"/>
    </location>
</feature>
<sequence>MHFSSAALAVFAATAAAQNASTPARNVVPATYDGKCFYPKPDIGFDLKSYVGRWYQVAGTPQPFNAACKCTYAQYSINDNGSVRVNNTCQAGNRAISILGTATPAPPQYGATGVFTVLFPGERPADCPGPNYIVQDYTGDFSLVQNNNLTTLFLLSREQHPKPEVLDAWIKRAGLLGSDISQVVKTDQTDCQFL</sequence>
<evidence type="ECO:0000259" key="3">
    <source>
        <dbReference type="Pfam" id="PF08212"/>
    </source>
</evidence>
<dbReference type="GO" id="GO:0005737">
    <property type="term" value="C:cytoplasm"/>
    <property type="evidence" value="ECO:0007669"/>
    <property type="project" value="TreeGrafter"/>
</dbReference>
<protein>
    <submittedName>
        <fullName evidence="4">Apolipo protein D</fullName>
    </submittedName>
</protein>
<dbReference type="PANTHER" id="PTHR10612:SF34">
    <property type="entry name" value="APOLIPOPROTEIN D"/>
    <property type="match status" value="1"/>
</dbReference>
<dbReference type="PIRSF" id="PIRSF036893">
    <property type="entry name" value="Lipocalin_ApoD"/>
    <property type="match status" value="1"/>
</dbReference>
<reference evidence="4" key="2">
    <citation type="submission" date="2023-05" db="EMBL/GenBank/DDBJ databases">
        <authorList>
            <consortium name="Lawrence Berkeley National Laboratory"/>
            <person name="Steindorff A."/>
            <person name="Hensen N."/>
            <person name="Bonometti L."/>
            <person name="Westerberg I."/>
            <person name="Brannstrom I.O."/>
            <person name="Guillou S."/>
            <person name="Cros-Aarteil S."/>
            <person name="Calhoun S."/>
            <person name="Haridas S."/>
            <person name="Kuo A."/>
            <person name="Mondo S."/>
            <person name="Pangilinan J."/>
            <person name="Riley R."/>
            <person name="Labutti K."/>
            <person name="Andreopoulos B."/>
            <person name="Lipzen A."/>
            <person name="Chen C."/>
            <person name="Yanf M."/>
            <person name="Daum C."/>
            <person name="Ng V."/>
            <person name="Clum A."/>
            <person name="Ohm R."/>
            <person name="Martin F."/>
            <person name="Silar P."/>
            <person name="Natvig D."/>
            <person name="Lalanne C."/>
            <person name="Gautier V."/>
            <person name="Ament-Velasquez S.L."/>
            <person name="Kruys A."/>
            <person name="Hutchinson M.I."/>
            <person name="Powell A.J."/>
            <person name="Barry K."/>
            <person name="Miller A.N."/>
            <person name="Grigoriev I.V."/>
            <person name="Debuchy R."/>
            <person name="Gladieux P."/>
            <person name="Thoren M.H."/>
            <person name="Johannesson H."/>
        </authorList>
    </citation>
    <scope>NUCLEOTIDE SEQUENCE</scope>
    <source>
        <strain evidence="4">PSN293</strain>
    </source>
</reference>
<dbReference type="InterPro" id="IPR012674">
    <property type="entry name" value="Calycin"/>
</dbReference>
<keyword evidence="5" id="KW-1185">Reference proteome</keyword>
<comment type="caution">
    <text evidence="4">The sequence shown here is derived from an EMBL/GenBank/DDBJ whole genome shotgun (WGS) entry which is preliminary data.</text>
</comment>
<evidence type="ECO:0000313" key="4">
    <source>
        <dbReference type="EMBL" id="KAK4208658.1"/>
    </source>
</evidence>
<dbReference type="GO" id="GO:0006629">
    <property type="term" value="P:lipid metabolic process"/>
    <property type="evidence" value="ECO:0007669"/>
    <property type="project" value="TreeGrafter"/>
</dbReference>
<name>A0AAN7B2N5_9PEZI</name>
<keyword evidence="2" id="KW-0732">Signal</keyword>
<proteinExistence type="inferred from homology"/>
<evidence type="ECO:0000256" key="2">
    <source>
        <dbReference type="PIRNR" id="PIRNR036893"/>
    </source>
</evidence>
<dbReference type="EMBL" id="MU858234">
    <property type="protein sequence ID" value="KAK4208658.1"/>
    <property type="molecule type" value="Genomic_DNA"/>
</dbReference>
<dbReference type="InterPro" id="IPR000566">
    <property type="entry name" value="Lipocln_cytosolic_FA-bd_dom"/>
</dbReference>
<dbReference type="Gene3D" id="2.40.128.20">
    <property type="match status" value="1"/>
</dbReference>
<feature type="signal peptide" evidence="2">
    <location>
        <begin position="1"/>
        <end position="17"/>
    </location>
</feature>
<organism evidence="4 5">
    <name type="scientific">Rhypophila decipiens</name>
    <dbReference type="NCBI Taxonomy" id="261697"/>
    <lineage>
        <taxon>Eukaryota</taxon>
        <taxon>Fungi</taxon>
        <taxon>Dikarya</taxon>
        <taxon>Ascomycota</taxon>
        <taxon>Pezizomycotina</taxon>
        <taxon>Sordariomycetes</taxon>
        <taxon>Sordariomycetidae</taxon>
        <taxon>Sordariales</taxon>
        <taxon>Naviculisporaceae</taxon>
        <taxon>Rhypophila</taxon>
    </lineage>
</organism>
<dbReference type="SUPFAM" id="SSF50814">
    <property type="entry name" value="Lipocalins"/>
    <property type="match status" value="1"/>
</dbReference>
<evidence type="ECO:0000256" key="1">
    <source>
        <dbReference type="ARBA" id="ARBA00006889"/>
    </source>
</evidence>
<dbReference type="PANTHER" id="PTHR10612">
    <property type="entry name" value="APOLIPOPROTEIN D"/>
    <property type="match status" value="1"/>
</dbReference>
<accession>A0AAN7B2N5</accession>
<dbReference type="Pfam" id="PF08212">
    <property type="entry name" value="Lipocalin_2"/>
    <property type="match status" value="1"/>
</dbReference>
<dbReference type="Proteomes" id="UP001301769">
    <property type="component" value="Unassembled WGS sequence"/>
</dbReference>